<dbReference type="GO" id="GO:0003676">
    <property type="term" value="F:nucleic acid binding"/>
    <property type="evidence" value="ECO:0007669"/>
    <property type="project" value="InterPro"/>
</dbReference>
<evidence type="ECO:0000256" key="2">
    <source>
        <dbReference type="ARBA" id="ARBA00022603"/>
    </source>
</evidence>
<evidence type="ECO:0000313" key="8">
    <source>
        <dbReference type="EMBL" id="KRT35983.1"/>
    </source>
</evidence>
<organism evidence="8 9">
    <name type="scientific">Acetomicrobium hydrogeniformans ATCC BAA-1850</name>
    <dbReference type="NCBI Taxonomy" id="592015"/>
    <lineage>
        <taxon>Bacteria</taxon>
        <taxon>Thermotogati</taxon>
        <taxon>Synergistota</taxon>
        <taxon>Synergistia</taxon>
        <taxon>Synergistales</taxon>
        <taxon>Acetomicrobiaceae</taxon>
        <taxon>Acetomicrobium</taxon>
    </lineage>
</organism>
<name>A0A0T5XCB0_9BACT</name>
<evidence type="ECO:0000259" key="6">
    <source>
        <dbReference type="Pfam" id="PF05175"/>
    </source>
</evidence>
<dbReference type="PROSITE" id="PS00092">
    <property type="entry name" value="N6_MTASE"/>
    <property type="match status" value="1"/>
</dbReference>
<accession>A0A0T5XCB0</accession>
<dbReference type="Pfam" id="PF17827">
    <property type="entry name" value="PrmC_N"/>
    <property type="match status" value="1"/>
</dbReference>
<evidence type="ECO:0000256" key="3">
    <source>
        <dbReference type="ARBA" id="ARBA00022679"/>
    </source>
</evidence>
<dbReference type="RefSeq" id="WP_057940885.1">
    <property type="nucleotide sequence ID" value="NZ_ACJX03000001.1"/>
</dbReference>
<proteinExistence type="predicted"/>
<dbReference type="eggNOG" id="COG2890">
    <property type="taxonomic scope" value="Bacteria"/>
</dbReference>
<reference evidence="9" key="1">
    <citation type="submission" date="2012-09" db="EMBL/GenBank/DDBJ databases">
        <authorList>
            <person name="Weinstock G."/>
            <person name="Sodergren E."/>
            <person name="Clifton S."/>
            <person name="Fulton L."/>
            <person name="Fulton B."/>
            <person name="Courtney L."/>
            <person name="Fronick C."/>
            <person name="Harrison M."/>
            <person name="Strong C."/>
            <person name="Farmer C."/>
            <person name="Delehaunty K."/>
            <person name="Markovic C."/>
            <person name="Hall O."/>
            <person name="Minx P."/>
            <person name="Tomlinson C."/>
            <person name="Mitreva M."/>
            <person name="Nelson J."/>
            <person name="Hou S."/>
            <person name="Wollam A."/>
            <person name="Pepin K.H."/>
            <person name="Johnson M."/>
            <person name="Bhonagiri V."/>
            <person name="Nash W.E."/>
            <person name="Suruliraj S."/>
            <person name="Warren W."/>
            <person name="Chinwalla A."/>
            <person name="Mardis E.R."/>
            <person name="Wilson R.K."/>
        </authorList>
    </citation>
    <scope>NUCLEOTIDE SEQUENCE [LARGE SCALE GENOMIC DNA]</scope>
    <source>
        <strain evidence="9">OS1</strain>
    </source>
</reference>
<dbReference type="GO" id="GO:0032259">
    <property type="term" value="P:methylation"/>
    <property type="evidence" value="ECO:0007669"/>
    <property type="project" value="UniProtKB-KW"/>
</dbReference>
<evidence type="ECO:0000313" key="9">
    <source>
        <dbReference type="Proteomes" id="UP000005273"/>
    </source>
</evidence>
<comment type="caution">
    <text evidence="8">The sequence shown here is derived from an EMBL/GenBank/DDBJ whole genome shotgun (WGS) entry which is preliminary data.</text>
</comment>
<dbReference type="InterPro" id="IPR004556">
    <property type="entry name" value="HemK-like"/>
</dbReference>
<dbReference type="EC" id="2.1.1.297" evidence="1"/>
<dbReference type="Proteomes" id="UP000005273">
    <property type="component" value="Unassembled WGS sequence"/>
</dbReference>
<protein>
    <recommendedName>
        <fullName evidence="1">peptide chain release factor N(5)-glutamine methyltransferase</fullName>
        <ecNumber evidence="1">2.1.1.297</ecNumber>
    </recommendedName>
</protein>
<dbReference type="Gene3D" id="3.40.50.150">
    <property type="entry name" value="Vaccinia Virus protein VP39"/>
    <property type="match status" value="1"/>
</dbReference>
<evidence type="ECO:0000256" key="5">
    <source>
        <dbReference type="ARBA" id="ARBA00048391"/>
    </source>
</evidence>
<evidence type="ECO:0000259" key="7">
    <source>
        <dbReference type="Pfam" id="PF17827"/>
    </source>
</evidence>
<dbReference type="PANTHER" id="PTHR18895">
    <property type="entry name" value="HEMK METHYLTRANSFERASE"/>
    <property type="match status" value="1"/>
</dbReference>
<dbReference type="InterPro" id="IPR040758">
    <property type="entry name" value="PrmC_N"/>
</dbReference>
<evidence type="ECO:0000256" key="4">
    <source>
        <dbReference type="ARBA" id="ARBA00022691"/>
    </source>
</evidence>
<dbReference type="InterPro" id="IPR050320">
    <property type="entry name" value="N5-glutamine_MTase"/>
</dbReference>
<dbReference type="NCBIfam" id="TIGR03534">
    <property type="entry name" value="RF_mod_PrmC"/>
    <property type="match status" value="1"/>
</dbReference>
<keyword evidence="4" id="KW-0949">S-adenosyl-L-methionine</keyword>
<dbReference type="GO" id="GO:0102559">
    <property type="term" value="F:peptide chain release factor N(5)-glutamine methyltransferase activity"/>
    <property type="evidence" value="ECO:0007669"/>
    <property type="project" value="UniProtKB-EC"/>
</dbReference>
<dbReference type="NCBIfam" id="TIGR00536">
    <property type="entry name" value="hemK_fam"/>
    <property type="match status" value="1"/>
</dbReference>
<dbReference type="InterPro" id="IPR029063">
    <property type="entry name" value="SAM-dependent_MTases_sf"/>
</dbReference>
<feature type="domain" description="Release factor glutamine methyltransferase N-terminal" evidence="7">
    <location>
        <begin position="5"/>
        <end position="73"/>
    </location>
</feature>
<dbReference type="PANTHER" id="PTHR18895:SF74">
    <property type="entry name" value="MTRF1L RELEASE FACTOR GLUTAMINE METHYLTRANSFERASE"/>
    <property type="match status" value="1"/>
</dbReference>
<evidence type="ECO:0000256" key="1">
    <source>
        <dbReference type="ARBA" id="ARBA00012771"/>
    </source>
</evidence>
<dbReference type="AlphaFoldDB" id="A0A0T5XCB0"/>
<dbReference type="OrthoDB" id="9800643at2"/>
<dbReference type="InterPro" id="IPR019874">
    <property type="entry name" value="RF_methyltr_PrmC"/>
</dbReference>
<dbReference type="InterPro" id="IPR007848">
    <property type="entry name" value="Small_mtfrase_dom"/>
</dbReference>
<dbReference type="CDD" id="cd02440">
    <property type="entry name" value="AdoMet_MTases"/>
    <property type="match status" value="1"/>
</dbReference>
<gene>
    <name evidence="8" type="ORF">HMPREF1705_03246</name>
</gene>
<dbReference type="EMBL" id="ACJX03000001">
    <property type="protein sequence ID" value="KRT35983.1"/>
    <property type="molecule type" value="Genomic_DNA"/>
</dbReference>
<feature type="domain" description="Methyltransferase small" evidence="6">
    <location>
        <begin position="104"/>
        <end position="189"/>
    </location>
</feature>
<dbReference type="Pfam" id="PF05175">
    <property type="entry name" value="MTS"/>
    <property type="match status" value="1"/>
</dbReference>
<dbReference type="InterPro" id="IPR002052">
    <property type="entry name" value="DNA_methylase_N6_adenine_CS"/>
</dbReference>
<dbReference type="SUPFAM" id="SSF53335">
    <property type="entry name" value="S-adenosyl-L-methionine-dependent methyltransferases"/>
    <property type="match status" value="1"/>
</dbReference>
<comment type="catalytic activity">
    <reaction evidence="5">
        <text>L-glutaminyl-[peptide chain release factor] + S-adenosyl-L-methionine = N(5)-methyl-L-glutaminyl-[peptide chain release factor] + S-adenosyl-L-homocysteine + H(+)</text>
        <dbReference type="Rhea" id="RHEA:42896"/>
        <dbReference type="Rhea" id="RHEA-COMP:10271"/>
        <dbReference type="Rhea" id="RHEA-COMP:10272"/>
        <dbReference type="ChEBI" id="CHEBI:15378"/>
        <dbReference type="ChEBI" id="CHEBI:30011"/>
        <dbReference type="ChEBI" id="CHEBI:57856"/>
        <dbReference type="ChEBI" id="CHEBI:59789"/>
        <dbReference type="ChEBI" id="CHEBI:61891"/>
        <dbReference type="EC" id="2.1.1.297"/>
    </reaction>
</comment>
<sequence length="283" mass="31961">MILSQAREYVIDRLKQAGISGPSIESDLLLCKVLGCDRSWLIAHKERPIFDYELQYLNALLERRCNKEPLAYIFNEAQFYGRNFYVGEGVLVPRPETESLVEIVLSLVDEGIVVDWGTGSGCIVISLLLENPKFRGIALDVNPKALYWAWKNVDKYDLFDRLILWHESGKLPAQFAKSGVDAVVSNPPYIPTNLVDTLMSEVKCFEPISALDGGNDGTLWYRFLFEKASLWLKEGGWLIVETGGWKEKEILSLAPDRFSLCEMKKLSGGVCVIAWRLSGKKSF</sequence>
<keyword evidence="2 8" id="KW-0489">Methyltransferase</keyword>
<keyword evidence="9" id="KW-1185">Reference proteome</keyword>
<dbReference type="Gene3D" id="1.10.8.10">
    <property type="entry name" value="DNA helicase RuvA subunit, C-terminal domain"/>
    <property type="match status" value="1"/>
</dbReference>
<dbReference type="STRING" id="592015.HMPREF1705_03246"/>
<keyword evidence="3 8" id="KW-0808">Transferase</keyword>